<keyword evidence="4" id="KW-0694">RNA-binding</keyword>
<evidence type="ECO:0000313" key="6">
    <source>
        <dbReference type="Proteomes" id="UP000526307"/>
    </source>
</evidence>
<evidence type="ECO:0000256" key="2">
    <source>
        <dbReference type="ARBA" id="ARBA00035104"/>
    </source>
</evidence>
<sequence>MRDYEVMFILDPTLDEEAKNSMIETVKSIINEDGEAGEADVWGNRKLAYQIEKKKEGFYVVLPFKSGTELPKELDRRLRISDNVMRHIIVCQDEK</sequence>
<dbReference type="PANTHER" id="PTHR21011:SF1">
    <property type="entry name" value="SMALL RIBOSOMAL SUBUNIT PROTEIN BS6M"/>
    <property type="match status" value="1"/>
</dbReference>
<dbReference type="HAMAP" id="MF_00360">
    <property type="entry name" value="Ribosomal_bS6"/>
    <property type="match status" value="1"/>
</dbReference>
<dbReference type="CDD" id="cd00473">
    <property type="entry name" value="bS6"/>
    <property type="match status" value="1"/>
</dbReference>
<gene>
    <name evidence="4" type="primary">rpsF</name>
    <name evidence="5" type="ORF">HW270_00935</name>
</gene>
<dbReference type="GO" id="GO:0006412">
    <property type="term" value="P:translation"/>
    <property type="evidence" value="ECO:0007669"/>
    <property type="project" value="UniProtKB-UniRule"/>
</dbReference>
<dbReference type="Proteomes" id="UP000526307">
    <property type="component" value="Unassembled WGS sequence"/>
</dbReference>
<evidence type="ECO:0000256" key="4">
    <source>
        <dbReference type="HAMAP-Rule" id="MF_00360"/>
    </source>
</evidence>
<dbReference type="GO" id="GO:0005737">
    <property type="term" value="C:cytoplasm"/>
    <property type="evidence" value="ECO:0007669"/>
    <property type="project" value="UniProtKB-ARBA"/>
</dbReference>
<dbReference type="InterPro" id="IPR014717">
    <property type="entry name" value="Transl_elong_EF1B/ribsomal_bS6"/>
</dbReference>
<dbReference type="NCBIfam" id="TIGR00166">
    <property type="entry name" value="S6"/>
    <property type="match status" value="1"/>
</dbReference>
<comment type="caution">
    <text evidence="5">The sequence shown here is derived from an EMBL/GenBank/DDBJ whole genome shotgun (WGS) entry which is preliminary data.</text>
</comment>
<dbReference type="InterPro" id="IPR000529">
    <property type="entry name" value="Ribosomal_bS6"/>
</dbReference>
<dbReference type="SUPFAM" id="SSF54995">
    <property type="entry name" value="Ribosomal protein S6"/>
    <property type="match status" value="1"/>
</dbReference>
<dbReference type="InterPro" id="IPR020814">
    <property type="entry name" value="Ribosomal_S6_plastid/chlpt"/>
</dbReference>
<dbReference type="GO" id="GO:0070181">
    <property type="term" value="F:small ribosomal subunit rRNA binding"/>
    <property type="evidence" value="ECO:0007669"/>
    <property type="project" value="TreeGrafter"/>
</dbReference>
<dbReference type="GO" id="GO:0005840">
    <property type="term" value="C:ribosome"/>
    <property type="evidence" value="ECO:0007669"/>
    <property type="project" value="UniProtKB-KW"/>
</dbReference>
<keyword evidence="4 5" id="KW-0689">Ribosomal protein</keyword>
<proteinExistence type="inferred from homology"/>
<dbReference type="AlphaFoldDB" id="A0A7Y9B0P4"/>
<dbReference type="Pfam" id="PF01250">
    <property type="entry name" value="Ribosomal_S6"/>
    <property type="match status" value="1"/>
</dbReference>
<evidence type="ECO:0000256" key="3">
    <source>
        <dbReference type="ARBA" id="ARBA00035294"/>
    </source>
</evidence>
<dbReference type="GO" id="GO:1990904">
    <property type="term" value="C:ribonucleoprotein complex"/>
    <property type="evidence" value="ECO:0007669"/>
    <property type="project" value="UniProtKB-KW"/>
</dbReference>
<comment type="similarity">
    <text evidence="1 4">Belongs to the bacterial ribosomal protein bS6 family.</text>
</comment>
<dbReference type="Gene3D" id="3.30.70.60">
    <property type="match status" value="1"/>
</dbReference>
<keyword evidence="6" id="KW-1185">Reference proteome</keyword>
<dbReference type="EMBL" id="JABXYR010000001">
    <property type="protein sequence ID" value="NWO22656.1"/>
    <property type="molecule type" value="Genomic_DNA"/>
</dbReference>
<name>A0A7Y9B0P4_9FIRM</name>
<protein>
    <recommendedName>
        <fullName evidence="3 4">Small ribosomal subunit protein bS6</fullName>
    </recommendedName>
</protein>
<accession>A0A7Y9B0P4</accession>
<reference evidence="5 6" key="1">
    <citation type="submission" date="2020-06" db="EMBL/GenBank/DDBJ databases">
        <title>Mogibacterium timidum strain W9173 genomic sequence.</title>
        <authorList>
            <person name="Wade W.G."/>
            <person name="Johnston C.D."/>
            <person name="Chen T."/>
            <person name="Dewhirst F.E."/>
        </authorList>
    </citation>
    <scope>NUCLEOTIDE SEQUENCE [LARGE SCALE GENOMIC DNA]</scope>
    <source>
        <strain evidence="5 6">W9173</strain>
    </source>
</reference>
<dbReference type="PANTHER" id="PTHR21011">
    <property type="entry name" value="MITOCHONDRIAL 28S RIBOSOMAL PROTEIN S6"/>
    <property type="match status" value="1"/>
</dbReference>
<evidence type="ECO:0000313" key="5">
    <source>
        <dbReference type="EMBL" id="NWO22656.1"/>
    </source>
</evidence>
<evidence type="ECO:0000256" key="1">
    <source>
        <dbReference type="ARBA" id="ARBA00009512"/>
    </source>
</evidence>
<dbReference type="RefSeq" id="WP_036380455.1">
    <property type="nucleotide sequence ID" value="NZ_CAUTAN010000028.1"/>
</dbReference>
<keyword evidence="4" id="KW-0687">Ribonucleoprotein</keyword>
<dbReference type="GO" id="GO:0003735">
    <property type="term" value="F:structural constituent of ribosome"/>
    <property type="evidence" value="ECO:0007669"/>
    <property type="project" value="InterPro"/>
</dbReference>
<keyword evidence="4" id="KW-0699">rRNA-binding</keyword>
<organism evidence="5 6">
    <name type="scientific">Mogibacterium timidum</name>
    <dbReference type="NCBI Taxonomy" id="35519"/>
    <lineage>
        <taxon>Bacteria</taxon>
        <taxon>Bacillati</taxon>
        <taxon>Bacillota</taxon>
        <taxon>Clostridia</taxon>
        <taxon>Peptostreptococcales</taxon>
        <taxon>Anaerovoracaceae</taxon>
        <taxon>Mogibacterium</taxon>
    </lineage>
</organism>
<dbReference type="InterPro" id="IPR035980">
    <property type="entry name" value="Ribosomal_bS6_sf"/>
</dbReference>
<comment type="function">
    <text evidence="2 4">Binds together with bS18 to 16S ribosomal RNA.</text>
</comment>